<proteinExistence type="predicted"/>
<dbReference type="EMBL" id="CAKMRJ010004445">
    <property type="protein sequence ID" value="CAH1435605.1"/>
    <property type="molecule type" value="Genomic_DNA"/>
</dbReference>
<protein>
    <submittedName>
        <fullName evidence="1">Uncharacterized protein</fullName>
    </submittedName>
</protein>
<gene>
    <name evidence="1" type="ORF">LVIROSA_LOCUS22036</name>
</gene>
<name>A0AAU9N9V3_9ASTR</name>
<evidence type="ECO:0000313" key="1">
    <source>
        <dbReference type="EMBL" id="CAH1435605.1"/>
    </source>
</evidence>
<comment type="caution">
    <text evidence="1">The sequence shown here is derived from an EMBL/GenBank/DDBJ whole genome shotgun (WGS) entry which is preliminary data.</text>
</comment>
<accession>A0AAU9N9V3</accession>
<keyword evidence="2" id="KW-1185">Reference proteome</keyword>
<reference evidence="1 2" key="1">
    <citation type="submission" date="2022-01" db="EMBL/GenBank/DDBJ databases">
        <authorList>
            <person name="Xiong W."/>
            <person name="Schranz E."/>
        </authorList>
    </citation>
    <scope>NUCLEOTIDE SEQUENCE [LARGE SCALE GENOMIC DNA]</scope>
</reference>
<evidence type="ECO:0000313" key="2">
    <source>
        <dbReference type="Proteomes" id="UP001157418"/>
    </source>
</evidence>
<organism evidence="1 2">
    <name type="scientific">Lactuca virosa</name>
    <dbReference type="NCBI Taxonomy" id="75947"/>
    <lineage>
        <taxon>Eukaryota</taxon>
        <taxon>Viridiplantae</taxon>
        <taxon>Streptophyta</taxon>
        <taxon>Embryophyta</taxon>
        <taxon>Tracheophyta</taxon>
        <taxon>Spermatophyta</taxon>
        <taxon>Magnoliopsida</taxon>
        <taxon>eudicotyledons</taxon>
        <taxon>Gunneridae</taxon>
        <taxon>Pentapetalae</taxon>
        <taxon>asterids</taxon>
        <taxon>campanulids</taxon>
        <taxon>Asterales</taxon>
        <taxon>Asteraceae</taxon>
        <taxon>Cichorioideae</taxon>
        <taxon>Cichorieae</taxon>
        <taxon>Lactucinae</taxon>
        <taxon>Lactuca</taxon>
    </lineage>
</organism>
<sequence>MFTLILIIEKSITCSSTGNLSRFLICFQYSSVHNRSSISKAEISEEVREHLKSREMRLVNHHLLHSGDA</sequence>
<dbReference type="Proteomes" id="UP001157418">
    <property type="component" value="Unassembled WGS sequence"/>
</dbReference>
<dbReference type="AlphaFoldDB" id="A0AAU9N9V3"/>